<sequence length="117" mass="14015">METITNIHPHYIKDLSILHKDKLEKSQTFCQECKLEFQSIRGLRQHEGKIHTKSEKILECNECHKLFKNKYSLKAHLKQVHEKMIKLPCEKCGKILFSKYTLKNHQRKNHPPQIRLE</sequence>
<keyword evidence="3 5" id="KW-0863">Zinc-finger</keyword>
<keyword evidence="4" id="KW-0862">Zinc</keyword>
<accession>A0A1R2BEM6</accession>
<keyword evidence="1" id="KW-0479">Metal-binding</keyword>
<dbReference type="Pfam" id="PF00096">
    <property type="entry name" value="zf-C2H2"/>
    <property type="match status" value="2"/>
</dbReference>
<keyword evidence="2" id="KW-0677">Repeat</keyword>
<evidence type="ECO:0000256" key="1">
    <source>
        <dbReference type="ARBA" id="ARBA00022723"/>
    </source>
</evidence>
<dbReference type="GO" id="GO:0008270">
    <property type="term" value="F:zinc ion binding"/>
    <property type="evidence" value="ECO:0007669"/>
    <property type="project" value="UniProtKB-KW"/>
</dbReference>
<dbReference type="InterPro" id="IPR036236">
    <property type="entry name" value="Znf_C2H2_sf"/>
</dbReference>
<dbReference type="Gene3D" id="3.30.160.60">
    <property type="entry name" value="Classic Zinc Finger"/>
    <property type="match status" value="1"/>
</dbReference>
<dbReference type="OrthoDB" id="6077919at2759"/>
<dbReference type="Proteomes" id="UP000187209">
    <property type="component" value="Unassembled WGS sequence"/>
</dbReference>
<evidence type="ECO:0000256" key="4">
    <source>
        <dbReference type="ARBA" id="ARBA00022833"/>
    </source>
</evidence>
<dbReference type="PANTHER" id="PTHR24379:SF121">
    <property type="entry name" value="C2H2-TYPE DOMAIN-CONTAINING PROTEIN"/>
    <property type="match status" value="1"/>
</dbReference>
<protein>
    <recommendedName>
        <fullName evidence="6">C2H2-type domain-containing protein</fullName>
    </recommendedName>
</protein>
<evidence type="ECO:0000259" key="6">
    <source>
        <dbReference type="PROSITE" id="PS50157"/>
    </source>
</evidence>
<dbReference type="InterPro" id="IPR013087">
    <property type="entry name" value="Znf_C2H2_type"/>
</dbReference>
<dbReference type="PANTHER" id="PTHR24379">
    <property type="entry name" value="KRAB AND ZINC FINGER DOMAIN-CONTAINING"/>
    <property type="match status" value="1"/>
</dbReference>
<dbReference type="EMBL" id="MPUH01000710">
    <property type="protein sequence ID" value="OMJ75095.1"/>
    <property type="molecule type" value="Genomic_DNA"/>
</dbReference>
<evidence type="ECO:0000256" key="2">
    <source>
        <dbReference type="ARBA" id="ARBA00022737"/>
    </source>
</evidence>
<organism evidence="7 8">
    <name type="scientific">Stentor coeruleus</name>
    <dbReference type="NCBI Taxonomy" id="5963"/>
    <lineage>
        <taxon>Eukaryota</taxon>
        <taxon>Sar</taxon>
        <taxon>Alveolata</taxon>
        <taxon>Ciliophora</taxon>
        <taxon>Postciliodesmatophora</taxon>
        <taxon>Heterotrichea</taxon>
        <taxon>Heterotrichida</taxon>
        <taxon>Stentoridae</taxon>
        <taxon>Stentor</taxon>
    </lineage>
</organism>
<comment type="caution">
    <text evidence="7">The sequence shown here is derived from an EMBL/GenBank/DDBJ whole genome shotgun (WGS) entry which is preliminary data.</text>
</comment>
<dbReference type="SUPFAM" id="SSF57667">
    <property type="entry name" value="beta-beta-alpha zinc fingers"/>
    <property type="match status" value="1"/>
</dbReference>
<evidence type="ECO:0000256" key="3">
    <source>
        <dbReference type="ARBA" id="ARBA00022771"/>
    </source>
</evidence>
<evidence type="ECO:0000256" key="5">
    <source>
        <dbReference type="PROSITE-ProRule" id="PRU00042"/>
    </source>
</evidence>
<proteinExistence type="predicted"/>
<name>A0A1R2BEM6_9CILI</name>
<dbReference type="SMART" id="SM00355">
    <property type="entry name" value="ZnF_C2H2"/>
    <property type="match status" value="3"/>
</dbReference>
<feature type="domain" description="C2H2-type" evidence="6">
    <location>
        <begin position="87"/>
        <end position="110"/>
    </location>
</feature>
<evidence type="ECO:0000313" key="7">
    <source>
        <dbReference type="EMBL" id="OMJ75095.1"/>
    </source>
</evidence>
<reference evidence="7 8" key="1">
    <citation type="submission" date="2016-11" db="EMBL/GenBank/DDBJ databases">
        <title>The macronuclear genome of Stentor coeruleus: a giant cell with tiny introns.</title>
        <authorList>
            <person name="Slabodnick M."/>
            <person name="Ruby J.G."/>
            <person name="Reiff S.B."/>
            <person name="Swart E.C."/>
            <person name="Gosai S."/>
            <person name="Prabakaran S."/>
            <person name="Witkowska E."/>
            <person name="Larue G.E."/>
            <person name="Fisher S."/>
            <person name="Freeman R.M."/>
            <person name="Gunawardena J."/>
            <person name="Chu W."/>
            <person name="Stover N.A."/>
            <person name="Gregory B.D."/>
            <person name="Nowacki M."/>
            <person name="Derisi J."/>
            <person name="Roy S.W."/>
            <person name="Marshall W.F."/>
            <person name="Sood P."/>
        </authorList>
    </citation>
    <scope>NUCLEOTIDE SEQUENCE [LARGE SCALE GENOMIC DNA]</scope>
    <source>
        <strain evidence="7">WM001</strain>
    </source>
</reference>
<keyword evidence="8" id="KW-1185">Reference proteome</keyword>
<dbReference type="PROSITE" id="PS50157">
    <property type="entry name" value="ZINC_FINGER_C2H2_2"/>
    <property type="match status" value="3"/>
</dbReference>
<gene>
    <name evidence="7" type="ORF">SteCoe_25832</name>
</gene>
<dbReference type="AlphaFoldDB" id="A0A1R2BEM6"/>
<dbReference type="PROSITE" id="PS00028">
    <property type="entry name" value="ZINC_FINGER_C2H2_1"/>
    <property type="match status" value="3"/>
</dbReference>
<feature type="domain" description="C2H2-type" evidence="6">
    <location>
        <begin position="58"/>
        <end position="81"/>
    </location>
</feature>
<feature type="domain" description="C2H2-type" evidence="6">
    <location>
        <begin position="28"/>
        <end position="56"/>
    </location>
</feature>
<evidence type="ECO:0000313" key="8">
    <source>
        <dbReference type="Proteomes" id="UP000187209"/>
    </source>
</evidence>